<dbReference type="AlphaFoldDB" id="A0A9W7BBK1"/>
<dbReference type="InterPro" id="IPR053958">
    <property type="entry name" value="HMGCR/SNAP/NPC1-like_SSD"/>
</dbReference>
<feature type="domain" description="SSD" evidence="3">
    <location>
        <begin position="277"/>
        <end position="435"/>
    </location>
</feature>
<evidence type="ECO:0000313" key="4">
    <source>
        <dbReference type="EMBL" id="GMH84945.1"/>
    </source>
</evidence>
<keyword evidence="2" id="KW-1133">Transmembrane helix</keyword>
<feature type="transmembrane region" description="Helical" evidence="2">
    <location>
        <begin position="270"/>
        <end position="294"/>
    </location>
</feature>
<dbReference type="InterPro" id="IPR053956">
    <property type="entry name" value="NPC1_MLD"/>
</dbReference>
<evidence type="ECO:0000256" key="1">
    <source>
        <dbReference type="ARBA" id="ARBA00005585"/>
    </source>
</evidence>
<comment type="caution">
    <text evidence="4">The sequence shown here is derived from an EMBL/GenBank/DDBJ whole genome shotgun (WGS) entry which is preliminary data.</text>
</comment>
<reference evidence="5" key="1">
    <citation type="journal article" date="2023" name="Commun. Biol.">
        <title>Genome analysis of Parmales, the sister group of diatoms, reveals the evolutionary specialization of diatoms from phago-mixotrophs to photoautotrophs.</title>
        <authorList>
            <person name="Ban H."/>
            <person name="Sato S."/>
            <person name="Yoshikawa S."/>
            <person name="Yamada K."/>
            <person name="Nakamura Y."/>
            <person name="Ichinomiya M."/>
            <person name="Sato N."/>
            <person name="Blanc-Mathieu R."/>
            <person name="Endo H."/>
            <person name="Kuwata A."/>
            <person name="Ogata H."/>
        </authorList>
    </citation>
    <scope>NUCLEOTIDE SEQUENCE [LARGE SCALE GENOMIC DNA]</scope>
    <source>
        <strain evidence="5">NIES 3699</strain>
    </source>
</reference>
<dbReference type="InterPro" id="IPR051697">
    <property type="entry name" value="Patched_domain-protein"/>
</dbReference>
<dbReference type="SUPFAM" id="SSF82866">
    <property type="entry name" value="Multidrug efflux transporter AcrB transmembrane domain"/>
    <property type="match status" value="2"/>
</dbReference>
<sequence length="885" mass="96093">MCNPSVEPKAGSEDANRTTLEKFSDVVDASMSSFFGNLGESLAVRPCTYIGFAFLIVVGMGSGFAGFTSESRSEKLWIPQGTEAQDAQGVYNSNFEKPFRFDYIIGTPSSGGNMLDKANLQKFMTLHDSVEAASAEIEGETWNLNNLCFPLPGDGHPCFISSVLQFWDYDAATLAADTDVQATLKDTSKGSVEDLESFLSGFTVDGSSGDYSATGAKATYFLENRAEVIKGAFVDLPAETWEEKFLEIGETCVDGLSCYRFAERSFSDEFGGAIGGDIVLMNIGFLIIIMYLYLNLGKVGDRIGSRFALSMMSVLAIGLAIAASMGVSQLCGWPYTPVHSVLPFVLLGLGVDDSFVIMNSFVQTDPSADLKVRMKEAMSHAGVSITVTSLTDFVAFIISTSTSLPALASFCFYAATGILFLFLFQCIIFGAYVVIDARRQKARRMDCCCCFTVAENEAHDKARAEFEANPGRVSKFMKNSFGPWVVNKNVGILVTIASMGLLGAGIYGATQLKVESNQLDFVPDSSYIKSTFEMNDELFGGDGTPVSLVLEDFDYFAKQTELAGIAAALNGKAHLADTSNSVNFDSWYDQYVAYVGATPACYGACIGTDNLDNEGQFYTNLHKFLNTAGAKYNSSVVFNPDNYQDIKTSKISMKYSSEINDEASMQVEAMTELRDEVAKLDIPAYAYTFEFLNWETFIIIEKEMIQNVTLCMAAVFVITLVLIAHPLTSFLVFFCVGCAIIEILGAMYYWGLVIDNVSVINLTLAVGLAVDYSAHVGHCFMLKDGNNRSERVISALADIGSAVLNGAISTFLAVVVLSGSQSYVFRVLFKQFFLTCLFGVMNGMVFLPVLLNWFGPRAYANASKGGHGGHGGHGAEMVKVDNMDV</sequence>
<feature type="transmembrane region" description="Helical" evidence="2">
    <location>
        <begin position="704"/>
        <end position="723"/>
    </location>
</feature>
<evidence type="ECO:0000313" key="5">
    <source>
        <dbReference type="Proteomes" id="UP001165160"/>
    </source>
</evidence>
<dbReference type="GO" id="GO:0016020">
    <property type="term" value="C:membrane"/>
    <property type="evidence" value="ECO:0007669"/>
    <property type="project" value="TreeGrafter"/>
</dbReference>
<keyword evidence="5" id="KW-1185">Reference proteome</keyword>
<keyword evidence="2" id="KW-0472">Membrane</keyword>
<gene>
    <name evidence="4" type="ORF">TrVE_jg10198</name>
</gene>
<name>A0A9W7BBK1_9STRA</name>
<proteinExistence type="inferred from homology"/>
<dbReference type="PANTHER" id="PTHR10796">
    <property type="entry name" value="PATCHED-RELATED"/>
    <property type="match status" value="1"/>
</dbReference>
<feature type="transmembrane region" description="Helical" evidence="2">
    <location>
        <begin position="757"/>
        <end position="774"/>
    </location>
</feature>
<feature type="transmembrane region" description="Helical" evidence="2">
    <location>
        <begin position="412"/>
        <end position="435"/>
    </location>
</feature>
<feature type="transmembrane region" description="Helical" evidence="2">
    <location>
        <begin position="832"/>
        <end position="854"/>
    </location>
</feature>
<feature type="transmembrane region" description="Helical" evidence="2">
    <location>
        <begin position="795"/>
        <end position="820"/>
    </location>
</feature>
<feature type="transmembrane region" description="Helical" evidence="2">
    <location>
        <begin position="490"/>
        <end position="509"/>
    </location>
</feature>
<dbReference type="PANTHER" id="PTHR10796:SF92">
    <property type="entry name" value="PATCHED-RELATED, ISOFORM A"/>
    <property type="match status" value="1"/>
</dbReference>
<evidence type="ECO:0000259" key="3">
    <source>
        <dbReference type="PROSITE" id="PS50156"/>
    </source>
</evidence>
<evidence type="ECO:0000256" key="2">
    <source>
        <dbReference type="SAM" id="Phobius"/>
    </source>
</evidence>
<feature type="transmembrane region" description="Helical" evidence="2">
    <location>
        <begin position="730"/>
        <end position="751"/>
    </location>
</feature>
<dbReference type="PROSITE" id="PS50156">
    <property type="entry name" value="SSD"/>
    <property type="match status" value="1"/>
</dbReference>
<keyword evidence="2" id="KW-0812">Transmembrane</keyword>
<dbReference type="InterPro" id="IPR000731">
    <property type="entry name" value="SSD"/>
</dbReference>
<dbReference type="Proteomes" id="UP001165160">
    <property type="component" value="Unassembled WGS sequence"/>
</dbReference>
<dbReference type="Gene3D" id="1.20.1640.10">
    <property type="entry name" value="Multidrug efflux transporter AcrB transmembrane domain"/>
    <property type="match status" value="2"/>
</dbReference>
<dbReference type="Pfam" id="PF22314">
    <property type="entry name" value="NPC1_MLD"/>
    <property type="match status" value="1"/>
</dbReference>
<accession>A0A9W7BBK1</accession>
<protein>
    <recommendedName>
        <fullName evidence="3">SSD domain-containing protein</fullName>
    </recommendedName>
</protein>
<feature type="transmembrane region" description="Helical" evidence="2">
    <location>
        <begin position="341"/>
        <end position="362"/>
    </location>
</feature>
<dbReference type="Pfam" id="PF12349">
    <property type="entry name" value="Sterol-sensing"/>
    <property type="match status" value="1"/>
</dbReference>
<dbReference type="EMBL" id="BRXX01000043">
    <property type="protein sequence ID" value="GMH84945.1"/>
    <property type="molecule type" value="Genomic_DNA"/>
</dbReference>
<feature type="transmembrane region" description="Helical" evidence="2">
    <location>
        <begin position="314"/>
        <end position="335"/>
    </location>
</feature>
<feature type="transmembrane region" description="Helical" evidence="2">
    <location>
        <begin position="383"/>
        <end position="406"/>
    </location>
</feature>
<comment type="similarity">
    <text evidence="1">Belongs to the patched family.</text>
</comment>
<organism evidence="4 5">
    <name type="scientific">Triparma verrucosa</name>
    <dbReference type="NCBI Taxonomy" id="1606542"/>
    <lineage>
        <taxon>Eukaryota</taxon>
        <taxon>Sar</taxon>
        <taxon>Stramenopiles</taxon>
        <taxon>Ochrophyta</taxon>
        <taxon>Bolidophyceae</taxon>
        <taxon>Parmales</taxon>
        <taxon>Triparmaceae</taxon>
        <taxon>Triparma</taxon>
    </lineage>
</organism>